<name>A0ABX2MFG7_9BACL</name>
<dbReference type="Proteomes" id="UP000577724">
    <property type="component" value="Unassembled WGS sequence"/>
</dbReference>
<evidence type="ECO:0000313" key="1">
    <source>
        <dbReference type="EMBL" id="NUU53430.1"/>
    </source>
</evidence>
<keyword evidence="2" id="KW-1185">Reference proteome</keyword>
<dbReference type="InterPro" id="IPR011009">
    <property type="entry name" value="Kinase-like_dom_sf"/>
</dbReference>
<comment type="caution">
    <text evidence="1">The sequence shown here is derived from an EMBL/GenBank/DDBJ whole genome shotgun (WGS) entry which is preliminary data.</text>
</comment>
<reference evidence="1 2" key="1">
    <citation type="submission" date="2020-05" db="EMBL/GenBank/DDBJ databases">
        <title>Genome Sequencing of Type Strains.</title>
        <authorList>
            <person name="Lemaire J.F."/>
            <person name="Inderbitzin P."/>
            <person name="Gregorio O.A."/>
            <person name="Collins S.B."/>
            <person name="Wespe N."/>
            <person name="Knight-Connoni V."/>
        </authorList>
    </citation>
    <scope>NUCLEOTIDE SEQUENCE [LARGE SCALE GENOMIC DNA]</scope>
    <source>
        <strain evidence="1 2">DSM 19942</strain>
    </source>
</reference>
<dbReference type="EMBL" id="JABMCC010000098">
    <property type="protein sequence ID" value="NUU53430.1"/>
    <property type="molecule type" value="Genomic_DNA"/>
</dbReference>
<organism evidence="1 2">
    <name type="scientific">Paenibacillus taichungensis</name>
    <dbReference type="NCBI Taxonomy" id="484184"/>
    <lineage>
        <taxon>Bacteria</taxon>
        <taxon>Bacillati</taxon>
        <taxon>Bacillota</taxon>
        <taxon>Bacilli</taxon>
        <taxon>Bacillales</taxon>
        <taxon>Paenibacillaceae</taxon>
        <taxon>Paenibacillus</taxon>
    </lineage>
</organism>
<accession>A0ABX2MFG7</accession>
<sequence length="343" mass="39996">MEHNMIIIAQGLAEELQRGKIRHLEQGYMTDAERGWSGADVRRIEVTYENGQKESVIFKEAALKERMAMKTLTDQGHQNTPATFSLDLETDEPRWMAIEDLGSVKFPPPGVDWSPRVAEALARIHALNMHRGSEMLWLPHADRHYWENYLVTQVSVDHFQTLIEQNPEFYKEFGAYLPLLREKANAFARDMVALYDEKESLTLTHGDLQSVDGSHIHYYKGKPYFIDFGWCYYAPFYIDLASYFNLEDAKIYYKELIANGISLSYDDFYERLRAAFRYSGLIYLYPSIRQWSLGPTELTGKRLLHMLKIILTGEFPERRIDYSSKLFSELLNEHKNGTLHKLN</sequence>
<dbReference type="RefSeq" id="WP_175381078.1">
    <property type="nucleotide sequence ID" value="NZ_CBCRYD010000013.1"/>
</dbReference>
<evidence type="ECO:0000313" key="2">
    <source>
        <dbReference type="Proteomes" id="UP000577724"/>
    </source>
</evidence>
<gene>
    <name evidence="1" type="ORF">HP548_04935</name>
</gene>
<proteinExistence type="predicted"/>
<dbReference type="Gene3D" id="3.90.1200.10">
    <property type="match status" value="1"/>
</dbReference>
<dbReference type="SUPFAM" id="SSF56112">
    <property type="entry name" value="Protein kinase-like (PK-like)"/>
    <property type="match status" value="1"/>
</dbReference>
<protein>
    <submittedName>
        <fullName evidence="1">Phosphotransferase</fullName>
    </submittedName>
</protein>